<dbReference type="CDD" id="cd04476">
    <property type="entry name" value="RPA1_DBD_C"/>
    <property type="match status" value="1"/>
</dbReference>
<dbReference type="SUPFAM" id="SSF51695">
    <property type="entry name" value="PLC-like phosphodiesterases"/>
    <property type="match status" value="1"/>
</dbReference>
<proteinExistence type="predicted"/>
<keyword evidence="4" id="KW-0378">Hydrolase</keyword>
<dbReference type="STRING" id="3708.A0A078FE12"/>
<dbReference type="PaxDb" id="3708-A0A078FE12"/>
<dbReference type="PROSITE" id="PS51704">
    <property type="entry name" value="GP_PDE"/>
    <property type="match status" value="1"/>
</dbReference>
<dbReference type="AlphaFoldDB" id="A0A078FE12"/>
<sequence>MSSNGSSISEKPKGVESDSSPGPIKPIGTPHVSSNHSIGDLHSKRDKGEASVTSGLTKLSGKTAVSSGVLIGVPMSKNPNGAIIHSTKAGVSSGVRGKSAVSSRVKGKAIVSAEVVAFKDVKYGPHDGELRFRLIHFWEARNVVSKVLIGLEMLLIDQEETVIQGFIPAGRIDTYLPHMRAGGLYRLNSFFGSHNKNLYRVAEPSFTITFSSTSVLSDLTDSPVCFLEDRFRIHGYEEFDAACDLRGDLYDYVGHIKLVNGQVLSDSLMLDDAEIASSRRVLLHVQTHDGPVMKLYLWDKAASDFSEKFKASGGTARVVLVTTLNPKRFGGALALSSMTPSRVFLDKDVQTTEEYLTWMNANLSVANRVNADVVTKTETMTIGELLFYIQQEDAKVAWFECIATIADVVHGSSWYYIGCGVCHTKATKGPTTLMCKKCGKPDIVGVPQYLAKISVYDNEDQASFVLLGDAGHELSGRKASELVASYFEANENVEDDHLVPVPQALIDTIGQTRKFIVKVSNHNLTGKTQALTVTKVLPLEVQEVEGALEGTLQKGVADGNPSTCVGIVKRAANNVEAEDPKRARYSMLCFFLISDYYCCFPIYMVNPTMQASTILLYGLVLIQLFAAQTNAKRSRSPWQTLSGDAPLVIASGGFSGLFPDSILDAYKLAMQTSVPGAVLWCDVQLTKDDFGICYPDLKLNNHSTIESVYPKRRKSYLVNGVPTNGWFTIDFSLRDLKNVSLIQGILSQTGKIHGNGFSILTVQDVTAQIKPESIWLNVQHDAFYAQHNLSMSSFLVSASRTVSIDYISSPELNFFQKITGHFGRNGPSFVF</sequence>
<organism evidence="8 9">
    <name type="scientific">Brassica napus</name>
    <name type="common">Rape</name>
    <dbReference type="NCBI Taxonomy" id="3708"/>
    <lineage>
        <taxon>Eukaryota</taxon>
        <taxon>Viridiplantae</taxon>
        <taxon>Streptophyta</taxon>
        <taxon>Embryophyta</taxon>
        <taxon>Tracheophyta</taxon>
        <taxon>Spermatophyta</taxon>
        <taxon>Magnoliopsida</taxon>
        <taxon>eudicotyledons</taxon>
        <taxon>Gunneridae</taxon>
        <taxon>Pentapetalae</taxon>
        <taxon>rosids</taxon>
        <taxon>malvids</taxon>
        <taxon>Brassicales</taxon>
        <taxon>Brassicaceae</taxon>
        <taxon>Brassiceae</taxon>
        <taxon>Brassica</taxon>
    </lineage>
</organism>
<reference evidence="8 9" key="1">
    <citation type="journal article" date="2014" name="Science">
        <title>Plant genetics. Early allopolyploid evolution in the post-Neolithic Brassica napus oilseed genome.</title>
        <authorList>
            <person name="Chalhoub B."/>
            <person name="Denoeud F."/>
            <person name="Liu S."/>
            <person name="Parkin I.A."/>
            <person name="Tang H."/>
            <person name="Wang X."/>
            <person name="Chiquet J."/>
            <person name="Belcram H."/>
            <person name="Tong C."/>
            <person name="Samans B."/>
            <person name="Correa M."/>
            <person name="Da Silva C."/>
            <person name="Just J."/>
            <person name="Falentin C."/>
            <person name="Koh C.S."/>
            <person name="Le Clainche I."/>
            <person name="Bernard M."/>
            <person name="Bento P."/>
            <person name="Noel B."/>
            <person name="Labadie K."/>
            <person name="Alberti A."/>
            <person name="Charles M."/>
            <person name="Arnaud D."/>
            <person name="Guo H."/>
            <person name="Daviaud C."/>
            <person name="Alamery S."/>
            <person name="Jabbari K."/>
            <person name="Zhao M."/>
            <person name="Edger P.P."/>
            <person name="Chelaifa H."/>
            <person name="Tack D."/>
            <person name="Lassalle G."/>
            <person name="Mestiri I."/>
            <person name="Schnel N."/>
            <person name="Le Paslier M.C."/>
            <person name="Fan G."/>
            <person name="Renault V."/>
            <person name="Bayer P.E."/>
            <person name="Golicz A.A."/>
            <person name="Manoli S."/>
            <person name="Lee T.H."/>
            <person name="Thi V.H."/>
            <person name="Chalabi S."/>
            <person name="Hu Q."/>
            <person name="Fan C."/>
            <person name="Tollenaere R."/>
            <person name="Lu Y."/>
            <person name="Battail C."/>
            <person name="Shen J."/>
            <person name="Sidebottom C.H."/>
            <person name="Wang X."/>
            <person name="Canaguier A."/>
            <person name="Chauveau A."/>
            <person name="Berard A."/>
            <person name="Deniot G."/>
            <person name="Guan M."/>
            <person name="Liu Z."/>
            <person name="Sun F."/>
            <person name="Lim Y.P."/>
            <person name="Lyons E."/>
            <person name="Town C.D."/>
            <person name="Bancroft I."/>
            <person name="Wang X."/>
            <person name="Meng J."/>
            <person name="Ma J."/>
            <person name="Pires J.C."/>
            <person name="King G.J."/>
            <person name="Brunel D."/>
            <person name="Delourme R."/>
            <person name="Renard M."/>
            <person name="Aury J.M."/>
            <person name="Adams K.L."/>
            <person name="Batley J."/>
            <person name="Snowdon R.J."/>
            <person name="Tost J."/>
            <person name="Edwards D."/>
            <person name="Zhou Y."/>
            <person name="Hua W."/>
            <person name="Sharpe A.G."/>
            <person name="Paterson A.H."/>
            <person name="Guan C."/>
            <person name="Wincker P."/>
        </authorList>
    </citation>
    <scope>NUCLEOTIDE SEQUENCE [LARGE SCALE GENOMIC DNA]</scope>
    <source>
        <strain evidence="9">cv. Darmor-bzh</strain>
    </source>
</reference>
<evidence type="ECO:0000256" key="3">
    <source>
        <dbReference type="ARBA" id="ARBA00022798"/>
    </source>
</evidence>
<dbReference type="Gramene" id="CDY12600">
    <property type="protein sequence ID" value="CDY12600"/>
    <property type="gene ID" value="GSBRNA2T00070099001"/>
</dbReference>
<name>A0A078FE12_BRANA</name>
<evidence type="ECO:0000259" key="7">
    <source>
        <dbReference type="PROSITE" id="PS51704"/>
    </source>
</evidence>
<dbReference type="InterPro" id="IPR017946">
    <property type="entry name" value="PLC-like_Pdiesterase_TIM-brl"/>
</dbReference>
<dbReference type="Gene3D" id="2.40.50.140">
    <property type="entry name" value="Nucleic acid-binding proteins"/>
    <property type="match status" value="2"/>
</dbReference>
<evidence type="ECO:0000256" key="5">
    <source>
        <dbReference type="ARBA" id="ARBA00047512"/>
    </source>
</evidence>
<dbReference type="SUPFAM" id="SSF50249">
    <property type="entry name" value="Nucleic acid-binding proteins"/>
    <property type="match status" value="1"/>
</dbReference>
<comment type="catalytic activity">
    <reaction evidence="5">
        <text>a sn-glycero-3-phosphodiester + H2O = an alcohol + sn-glycerol 3-phosphate + H(+)</text>
        <dbReference type="Rhea" id="RHEA:12969"/>
        <dbReference type="ChEBI" id="CHEBI:15377"/>
        <dbReference type="ChEBI" id="CHEBI:15378"/>
        <dbReference type="ChEBI" id="CHEBI:30879"/>
        <dbReference type="ChEBI" id="CHEBI:57597"/>
        <dbReference type="ChEBI" id="CHEBI:83408"/>
        <dbReference type="EC" id="3.1.4.46"/>
    </reaction>
</comment>
<keyword evidence="2" id="KW-0732">Signal</keyword>
<dbReference type="PANTHER" id="PTHR43620">
    <property type="entry name" value="GLYCEROPHOSPHORYL DIESTER PHOSPHODIESTERASE"/>
    <property type="match status" value="1"/>
</dbReference>
<feature type="region of interest" description="Disordered" evidence="6">
    <location>
        <begin position="1"/>
        <end position="55"/>
    </location>
</feature>
<accession>A0A078FE12</accession>
<evidence type="ECO:0000256" key="4">
    <source>
        <dbReference type="ARBA" id="ARBA00022801"/>
    </source>
</evidence>
<dbReference type="EMBL" id="LK032025">
    <property type="protein sequence ID" value="CDY12600.1"/>
    <property type="molecule type" value="Genomic_DNA"/>
</dbReference>
<keyword evidence="3" id="KW-0319">Glycerol metabolism</keyword>
<dbReference type="GO" id="GO:0006071">
    <property type="term" value="P:glycerol metabolic process"/>
    <property type="evidence" value="ECO:0007669"/>
    <property type="project" value="UniProtKB-KW"/>
</dbReference>
<dbReference type="Gene3D" id="3.20.20.190">
    <property type="entry name" value="Phosphatidylinositol (PI) phosphodiesterase"/>
    <property type="match status" value="1"/>
</dbReference>
<dbReference type="InterPro" id="IPR047192">
    <property type="entry name" value="Euk_RPA1_DBD_C"/>
</dbReference>
<dbReference type="GO" id="GO:0008889">
    <property type="term" value="F:glycerophosphodiester phosphodiesterase activity"/>
    <property type="evidence" value="ECO:0007669"/>
    <property type="project" value="UniProtKB-EC"/>
</dbReference>
<evidence type="ECO:0000313" key="8">
    <source>
        <dbReference type="EMBL" id="CDY12600.1"/>
    </source>
</evidence>
<dbReference type="OMA" id="KRARYSM"/>
<dbReference type="PANTHER" id="PTHR43620:SF31">
    <property type="entry name" value="GLYCEROPHOSPHODIESTER PHOSPHODIESTERASE"/>
    <property type="match status" value="1"/>
</dbReference>
<dbReference type="InterPro" id="IPR030395">
    <property type="entry name" value="GP_PDE_dom"/>
</dbReference>
<dbReference type="EC" id="3.1.4.46" evidence="1"/>
<evidence type="ECO:0000256" key="6">
    <source>
        <dbReference type="SAM" id="MobiDB-lite"/>
    </source>
</evidence>
<feature type="domain" description="GP-PDE" evidence="7">
    <location>
        <begin position="646"/>
        <end position="831"/>
    </location>
</feature>
<keyword evidence="9" id="KW-1185">Reference proteome</keyword>
<evidence type="ECO:0000256" key="1">
    <source>
        <dbReference type="ARBA" id="ARBA00012247"/>
    </source>
</evidence>
<evidence type="ECO:0000256" key="2">
    <source>
        <dbReference type="ARBA" id="ARBA00022729"/>
    </source>
</evidence>
<dbReference type="Proteomes" id="UP000028999">
    <property type="component" value="Unassembled WGS sequence"/>
</dbReference>
<feature type="compositionally biased region" description="Basic and acidic residues" evidence="6">
    <location>
        <begin position="39"/>
        <end position="49"/>
    </location>
</feature>
<evidence type="ECO:0000313" key="9">
    <source>
        <dbReference type="Proteomes" id="UP000028999"/>
    </source>
</evidence>
<gene>
    <name evidence="8" type="primary">BnaA02g12680D</name>
    <name evidence="8" type="ORF">GSBRNA2T00070099001</name>
</gene>
<dbReference type="GO" id="GO:0006629">
    <property type="term" value="P:lipid metabolic process"/>
    <property type="evidence" value="ECO:0007669"/>
    <property type="project" value="InterPro"/>
</dbReference>
<dbReference type="InterPro" id="IPR012340">
    <property type="entry name" value="NA-bd_OB-fold"/>
</dbReference>
<dbReference type="CDD" id="cd04480">
    <property type="entry name" value="RPA1_DBD_A_like"/>
    <property type="match status" value="1"/>
</dbReference>
<protein>
    <recommendedName>
        <fullName evidence="1">glycerophosphodiester phosphodiesterase</fullName>
        <ecNumber evidence="1">3.1.4.46</ecNumber>
    </recommendedName>
</protein>